<evidence type="ECO:0000256" key="5">
    <source>
        <dbReference type="ARBA" id="ARBA00022741"/>
    </source>
</evidence>
<dbReference type="Pfam" id="PF03255">
    <property type="entry name" value="ACCA"/>
    <property type="match status" value="1"/>
</dbReference>
<dbReference type="NCBIfam" id="NF041504">
    <property type="entry name" value="AccA_sub"/>
    <property type="match status" value="1"/>
</dbReference>
<dbReference type="PRINTS" id="PR01069">
    <property type="entry name" value="ACCCTRFRASEA"/>
</dbReference>
<evidence type="ECO:0000256" key="8">
    <source>
        <dbReference type="ARBA" id="ARBA00023098"/>
    </source>
</evidence>
<name>A0A0C1MDH3_LEVBR</name>
<evidence type="ECO:0000256" key="10">
    <source>
        <dbReference type="ARBA" id="ARBA00049152"/>
    </source>
</evidence>
<keyword evidence="4 11" id="KW-0808">Transferase</keyword>
<dbReference type="PANTHER" id="PTHR42853:SF3">
    <property type="entry name" value="ACETYL-COENZYME A CARBOXYLASE CARBOXYL TRANSFERASE SUBUNIT ALPHA, CHLOROPLASTIC"/>
    <property type="match status" value="1"/>
</dbReference>
<evidence type="ECO:0000313" key="11">
    <source>
        <dbReference type="EMBL" id="MBS1009377.1"/>
    </source>
</evidence>
<evidence type="ECO:0000256" key="7">
    <source>
        <dbReference type="ARBA" id="ARBA00022840"/>
    </source>
</evidence>
<keyword evidence="3" id="KW-0444">Lipid biosynthesis</keyword>
<reference evidence="11" key="2">
    <citation type="submission" date="2022-09" db="EMBL/GenBank/DDBJ databases">
        <title>Genome-inferred correspondence between phylogeny and metabolic traits in the wild Drosophila gut microbiome.</title>
        <authorList>
            <person name="Bueno E."/>
            <person name="Blow F."/>
            <person name="Douglas A.E."/>
        </authorList>
    </citation>
    <scope>NUCLEOTIDE SEQUENCE</scope>
    <source>
        <strain evidence="11">Dm-2019-70</strain>
    </source>
</reference>
<dbReference type="EMBL" id="JAERKF010000001">
    <property type="protein sequence ID" value="MBS1009377.1"/>
    <property type="molecule type" value="Genomic_DNA"/>
</dbReference>
<evidence type="ECO:0000256" key="2">
    <source>
        <dbReference type="ARBA" id="ARBA00011883"/>
    </source>
</evidence>
<dbReference type="GO" id="GO:0009317">
    <property type="term" value="C:acetyl-CoA carboxylase complex"/>
    <property type="evidence" value="ECO:0007669"/>
    <property type="project" value="InterPro"/>
</dbReference>
<proteinExistence type="predicted"/>
<keyword evidence="6" id="KW-0276">Fatty acid metabolism</keyword>
<keyword evidence="8" id="KW-0443">Lipid metabolism</keyword>
<evidence type="ECO:0000256" key="9">
    <source>
        <dbReference type="ARBA" id="ARBA00023160"/>
    </source>
</evidence>
<reference evidence="11" key="1">
    <citation type="submission" date="2020-12" db="EMBL/GenBank/DDBJ databases">
        <authorList>
            <person name="Mcmullen J.G."/>
        </authorList>
    </citation>
    <scope>NUCLEOTIDE SEQUENCE</scope>
    <source>
        <strain evidence="11">Dm-2019-70</strain>
    </source>
</reference>
<dbReference type="GO" id="GO:0006633">
    <property type="term" value="P:fatty acid biosynthetic process"/>
    <property type="evidence" value="ECO:0007669"/>
    <property type="project" value="UniProtKB-KW"/>
</dbReference>
<protein>
    <recommendedName>
        <fullName evidence="2">acetyl-CoA carboxytransferase</fullName>
        <ecNumber evidence="2">2.1.3.15</ecNumber>
    </recommendedName>
</protein>
<keyword evidence="9" id="KW-0275">Fatty acid biosynthesis</keyword>
<dbReference type="RefSeq" id="WP_015473665.1">
    <property type="nucleotide sequence ID" value="NZ_BJMR01000003.1"/>
</dbReference>
<keyword evidence="5" id="KW-0547">Nucleotide-binding</keyword>
<dbReference type="SUPFAM" id="SSF52096">
    <property type="entry name" value="ClpP/crotonase"/>
    <property type="match status" value="1"/>
</dbReference>
<dbReference type="GO" id="GO:0016743">
    <property type="term" value="F:carboxyl- or carbamoyltransferase activity"/>
    <property type="evidence" value="ECO:0007669"/>
    <property type="project" value="InterPro"/>
</dbReference>
<dbReference type="GO" id="GO:0003989">
    <property type="term" value="F:acetyl-CoA carboxylase activity"/>
    <property type="evidence" value="ECO:0007669"/>
    <property type="project" value="InterPro"/>
</dbReference>
<organism evidence="11 12">
    <name type="scientific">Levilactobacillus brevis</name>
    <name type="common">Lactobacillus brevis</name>
    <dbReference type="NCBI Taxonomy" id="1580"/>
    <lineage>
        <taxon>Bacteria</taxon>
        <taxon>Bacillati</taxon>
        <taxon>Bacillota</taxon>
        <taxon>Bacilli</taxon>
        <taxon>Lactobacillales</taxon>
        <taxon>Lactobacillaceae</taxon>
        <taxon>Levilactobacillus</taxon>
    </lineage>
</organism>
<dbReference type="InterPro" id="IPR001095">
    <property type="entry name" value="Acetyl_CoA_COase_a_su"/>
</dbReference>
<comment type="caution">
    <text evidence="11">The sequence shown here is derived from an EMBL/GenBank/DDBJ whole genome shotgun (WGS) entry which is preliminary data.</text>
</comment>
<evidence type="ECO:0000256" key="4">
    <source>
        <dbReference type="ARBA" id="ARBA00022679"/>
    </source>
</evidence>
<dbReference type="InterPro" id="IPR011763">
    <property type="entry name" value="COA_CT_C"/>
</dbReference>
<dbReference type="Gene3D" id="3.90.226.10">
    <property type="entry name" value="2-enoyl-CoA Hydratase, Chain A, domain 1"/>
    <property type="match status" value="1"/>
</dbReference>
<evidence type="ECO:0000313" key="12">
    <source>
        <dbReference type="Proteomes" id="UP000676478"/>
    </source>
</evidence>
<dbReference type="GO" id="GO:0005524">
    <property type="term" value="F:ATP binding"/>
    <property type="evidence" value="ECO:0007669"/>
    <property type="project" value="UniProtKB-KW"/>
</dbReference>
<dbReference type="Proteomes" id="UP000676478">
    <property type="component" value="Unassembled WGS sequence"/>
</dbReference>
<dbReference type="AlphaFoldDB" id="A0A0C1MDH3"/>
<evidence type="ECO:0000256" key="1">
    <source>
        <dbReference type="ARBA" id="ARBA00004956"/>
    </source>
</evidence>
<gene>
    <name evidence="11" type="ORF">JK167_00845</name>
</gene>
<comment type="catalytic activity">
    <reaction evidence="10">
        <text>N(6)-carboxybiotinyl-L-lysyl-[protein] + acetyl-CoA = N(6)-biotinyl-L-lysyl-[protein] + malonyl-CoA</text>
        <dbReference type="Rhea" id="RHEA:54728"/>
        <dbReference type="Rhea" id="RHEA-COMP:10505"/>
        <dbReference type="Rhea" id="RHEA-COMP:10506"/>
        <dbReference type="ChEBI" id="CHEBI:57288"/>
        <dbReference type="ChEBI" id="CHEBI:57384"/>
        <dbReference type="ChEBI" id="CHEBI:83144"/>
        <dbReference type="ChEBI" id="CHEBI:83145"/>
        <dbReference type="EC" id="2.1.3.15"/>
    </reaction>
</comment>
<dbReference type="PANTHER" id="PTHR42853">
    <property type="entry name" value="ACETYL-COENZYME A CARBOXYLASE CARBOXYL TRANSFERASE SUBUNIT ALPHA"/>
    <property type="match status" value="1"/>
</dbReference>
<dbReference type="PROSITE" id="PS50989">
    <property type="entry name" value="COA_CT_CTER"/>
    <property type="match status" value="1"/>
</dbReference>
<comment type="pathway">
    <text evidence="1">Lipid metabolism; malonyl-CoA biosynthesis; malonyl-CoA from acetyl-CoA: step 1/1.</text>
</comment>
<dbReference type="EC" id="2.1.3.15" evidence="2"/>
<accession>A0A0C1MDH3</accession>
<keyword evidence="7" id="KW-0067">ATP-binding</keyword>
<evidence type="ECO:0000256" key="3">
    <source>
        <dbReference type="ARBA" id="ARBA00022516"/>
    </source>
</evidence>
<dbReference type="GO" id="GO:2001295">
    <property type="term" value="P:malonyl-CoA biosynthetic process"/>
    <property type="evidence" value="ECO:0007669"/>
    <property type="project" value="UniProtKB-UniPathway"/>
</dbReference>
<sequence>MVKSAYQTVQAARSQDKITTEALIDGLVTDFFECHGDRVDGDDPTIIGGIGRLNGQPITVIGTRKGRNLTENVARHFGSPMPQGYRKVQRLLQQAEKFGRPVLTLINTPGAYPDVASEFHGQGEAIAQCLYQGMQLKVPYISLIFGEGGSGGALALACGDRVYMTVDSIYSVLSPEGYASIMWKDASRVREAAAALALTPQDLKREKVIDDILPEVHTAAELSQLTDFLHEQFKILGKLPISTLIDQRQTRFDQY</sequence>
<dbReference type="InterPro" id="IPR029045">
    <property type="entry name" value="ClpP/crotonase-like_dom_sf"/>
</dbReference>
<evidence type="ECO:0000256" key="6">
    <source>
        <dbReference type="ARBA" id="ARBA00022832"/>
    </source>
</evidence>
<dbReference type="OrthoDB" id="9808023at2"/>